<keyword evidence="5" id="KW-1185">Reference proteome</keyword>
<dbReference type="Pfam" id="PF14223">
    <property type="entry name" value="Retrotran_gag_2"/>
    <property type="match status" value="1"/>
</dbReference>
<dbReference type="InterPro" id="IPR057670">
    <property type="entry name" value="SH3_retrovirus"/>
</dbReference>
<dbReference type="Gene3D" id="3.30.420.10">
    <property type="entry name" value="Ribonuclease H-like superfamily/Ribonuclease H"/>
    <property type="match status" value="1"/>
</dbReference>
<protein>
    <recommendedName>
        <fullName evidence="3">Integrase catalytic domain-containing protein</fullName>
    </recommendedName>
</protein>
<dbReference type="PANTHER" id="PTHR42648">
    <property type="entry name" value="TRANSPOSASE, PUTATIVE-RELATED"/>
    <property type="match status" value="1"/>
</dbReference>
<dbReference type="SUPFAM" id="SSF53098">
    <property type="entry name" value="Ribonuclease H-like"/>
    <property type="match status" value="1"/>
</dbReference>
<dbReference type="PROSITE" id="PS50994">
    <property type="entry name" value="INTEGRASE"/>
    <property type="match status" value="1"/>
</dbReference>
<evidence type="ECO:0000256" key="1">
    <source>
        <dbReference type="ARBA" id="ARBA00022670"/>
    </source>
</evidence>
<dbReference type="Pfam" id="PF00665">
    <property type="entry name" value="rve"/>
    <property type="match status" value="1"/>
</dbReference>
<name>A0AAP0G1E6_9ASPA</name>
<dbReference type="InterPro" id="IPR025724">
    <property type="entry name" value="GAG-pre-integrase_dom"/>
</dbReference>
<feature type="region of interest" description="Disordered" evidence="2">
    <location>
        <begin position="206"/>
        <end position="236"/>
    </location>
</feature>
<proteinExistence type="predicted"/>
<dbReference type="Proteomes" id="UP001418222">
    <property type="component" value="Unassembled WGS sequence"/>
</dbReference>
<evidence type="ECO:0000313" key="4">
    <source>
        <dbReference type="EMBL" id="KAK8933421.1"/>
    </source>
</evidence>
<feature type="compositionally biased region" description="Basic and acidic residues" evidence="2">
    <location>
        <begin position="206"/>
        <end position="219"/>
    </location>
</feature>
<dbReference type="EMBL" id="JBBWWQ010000013">
    <property type="protein sequence ID" value="KAK8933421.1"/>
    <property type="molecule type" value="Genomic_DNA"/>
</dbReference>
<dbReference type="InterPro" id="IPR054722">
    <property type="entry name" value="PolX-like_BBD"/>
</dbReference>
<dbReference type="Pfam" id="PF25597">
    <property type="entry name" value="SH3_retrovirus"/>
    <property type="match status" value="1"/>
</dbReference>
<dbReference type="InterPro" id="IPR012337">
    <property type="entry name" value="RNaseH-like_sf"/>
</dbReference>
<dbReference type="SMART" id="SM00343">
    <property type="entry name" value="ZnF_C2HC"/>
    <property type="match status" value="2"/>
</dbReference>
<dbReference type="AlphaFoldDB" id="A0AAP0G1E6"/>
<dbReference type="GO" id="GO:0008233">
    <property type="term" value="F:peptidase activity"/>
    <property type="evidence" value="ECO:0007669"/>
    <property type="project" value="UniProtKB-KW"/>
</dbReference>
<dbReference type="GO" id="GO:0003676">
    <property type="term" value="F:nucleic acid binding"/>
    <property type="evidence" value="ECO:0007669"/>
    <property type="project" value="InterPro"/>
</dbReference>
<accession>A0AAP0G1E6</accession>
<dbReference type="PANTHER" id="PTHR42648:SF18">
    <property type="entry name" value="RETROTRANSPOSON, UNCLASSIFIED-LIKE PROTEIN"/>
    <property type="match status" value="1"/>
</dbReference>
<organism evidence="4 5">
    <name type="scientific">Platanthera zijinensis</name>
    <dbReference type="NCBI Taxonomy" id="2320716"/>
    <lineage>
        <taxon>Eukaryota</taxon>
        <taxon>Viridiplantae</taxon>
        <taxon>Streptophyta</taxon>
        <taxon>Embryophyta</taxon>
        <taxon>Tracheophyta</taxon>
        <taxon>Spermatophyta</taxon>
        <taxon>Magnoliopsida</taxon>
        <taxon>Liliopsida</taxon>
        <taxon>Asparagales</taxon>
        <taxon>Orchidaceae</taxon>
        <taxon>Orchidoideae</taxon>
        <taxon>Orchideae</taxon>
        <taxon>Orchidinae</taxon>
        <taxon>Platanthera</taxon>
    </lineage>
</organism>
<feature type="compositionally biased region" description="Basic and acidic residues" evidence="2">
    <location>
        <begin position="772"/>
        <end position="785"/>
    </location>
</feature>
<sequence>MRTLFHSQGLWELVQEGPLLPTNGKEKKAEASYLQSKAEILMRDSKALMLIQQGVTKIIFPRIMSAETAKEAWDILQEEYKGSAKVIAMKLQTLWSDLDTVSMKSGEPVQEFLARVVNLINQIRNLGNTVENRQIVPKLLRSLPSIFNPAVTTIEESKDIYKLPLTELMASLKSHEDRLARNSQNINQALQMKMKLSKPVDYQKRNDYQKPVQQRDNRGKQNWNSGIRGRGKAPTSFQDKNVVSSPTYCIICNKTTHNSRDCYSKCKRCKIPNHSDRECWHKDTVKFVDKGKIEETGKETLFYSCLKTECKLSRTWYIDSGCSSHMAYKKETFATLDETHKAEVYLGDGKASKLEGKGSINIITSSGQVKQITDVQFVPKLAQNLLSVGQLLQKGYNVSFSQNLCSITDQASGALIVSAQMGKNRVFPLDLPISNLDVALTCQQGCSSSKLLWHHRLGHLHWDAINIMKTKELVTGLPELSKQTMFYPSCAKGKAHKTPFPVQLERKSNSPLEMIHDDLWGPTTTKSIRGKSYYFLLVDDFSKYMWIYFLSHKSEAFQVFKTFKLEVENQFNQKIKSFRTDRGGEFTSSQFQTFCRENGIRRQLTAPYSLQQNGAVERRNRTVAEMGRIMLLHKNLPKEFWAEAVNTAVYILNRVTTRSLQDSTPYEQLFQRKPSVTHLRTFKCTAYALLHKGREEKLDRKSNEYIFIRYSDQSKAYRLYQPEARKLTISRDVIFNEEGEWPWDSAEHNTIPQMRVVDSSQVYESIQPLQTEHESIQPLQTEHESIQPQQVEDSASDSGSEASSSQNTHSLEDIYQTSDLALSCIAPATFEEANQSQEWRIAITEEMNMIN</sequence>
<dbReference type="InterPro" id="IPR001584">
    <property type="entry name" value="Integrase_cat-core"/>
</dbReference>
<dbReference type="InterPro" id="IPR001878">
    <property type="entry name" value="Znf_CCHC"/>
</dbReference>
<keyword evidence="1" id="KW-0645">Protease</keyword>
<reference evidence="4 5" key="1">
    <citation type="journal article" date="2022" name="Nat. Plants">
        <title>Genomes of leafy and leafless Platanthera orchids illuminate the evolution of mycoheterotrophy.</title>
        <authorList>
            <person name="Li M.H."/>
            <person name="Liu K.W."/>
            <person name="Li Z."/>
            <person name="Lu H.C."/>
            <person name="Ye Q.L."/>
            <person name="Zhang D."/>
            <person name="Wang J.Y."/>
            <person name="Li Y.F."/>
            <person name="Zhong Z.M."/>
            <person name="Liu X."/>
            <person name="Yu X."/>
            <person name="Liu D.K."/>
            <person name="Tu X.D."/>
            <person name="Liu B."/>
            <person name="Hao Y."/>
            <person name="Liao X.Y."/>
            <person name="Jiang Y.T."/>
            <person name="Sun W.H."/>
            <person name="Chen J."/>
            <person name="Chen Y.Q."/>
            <person name="Ai Y."/>
            <person name="Zhai J.W."/>
            <person name="Wu S.S."/>
            <person name="Zhou Z."/>
            <person name="Hsiao Y.Y."/>
            <person name="Wu W.L."/>
            <person name="Chen Y.Y."/>
            <person name="Lin Y.F."/>
            <person name="Hsu J.L."/>
            <person name="Li C.Y."/>
            <person name="Wang Z.W."/>
            <person name="Zhao X."/>
            <person name="Zhong W.Y."/>
            <person name="Ma X.K."/>
            <person name="Ma L."/>
            <person name="Huang J."/>
            <person name="Chen G.Z."/>
            <person name="Huang M.Z."/>
            <person name="Huang L."/>
            <person name="Peng D.H."/>
            <person name="Luo Y.B."/>
            <person name="Zou S.Q."/>
            <person name="Chen S.P."/>
            <person name="Lan S."/>
            <person name="Tsai W.C."/>
            <person name="Van de Peer Y."/>
            <person name="Liu Z.J."/>
        </authorList>
    </citation>
    <scope>NUCLEOTIDE SEQUENCE [LARGE SCALE GENOMIC DNA]</scope>
    <source>
        <strain evidence="4">Lor287</strain>
    </source>
</reference>
<evidence type="ECO:0000259" key="3">
    <source>
        <dbReference type="PROSITE" id="PS50994"/>
    </source>
</evidence>
<evidence type="ECO:0000313" key="5">
    <source>
        <dbReference type="Proteomes" id="UP001418222"/>
    </source>
</evidence>
<feature type="compositionally biased region" description="Low complexity" evidence="2">
    <location>
        <begin position="792"/>
        <end position="805"/>
    </location>
</feature>
<feature type="region of interest" description="Disordered" evidence="2">
    <location>
        <begin position="772"/>
        <end position="808"/>
    </location>
</feature>
<keyword evidence="1" id="KW-0378">Hydrolase</keyword>
<comment type="caution">
    <text evidence="4">The sequence shown here is derived from an EMBL/GenBank/DDBJ whole genome shotgun (WGS) entry which is preliminary data.</text>
</comment>
<dbReference type="Pfam" id="PF22936">
    <property type="entry name" value="Pol_BBD"/>
    <property type="match status" value="1"/>
</dbReference>
<dbReference type="Pfam" id="PF13976">
    <property type="entry name" value="gag_pre-integrs"/>
    <property type="match status" value="1"/>
</dbReference>
<dbReference type="InterPro" id="IPR039537">
    <property type="entry name" value="Retrotran_Ty1/copia-like"/>
</dbReference>
<dbReference type="InterPro" id="IPR036397">
    <property type="entry name" value="RNaseH_sf"/>
</dbReference>
<dbReference type="GO" id="GO:0006508">
    <property type="term" value="P:proteolysis"/>
    <property type="evidence" value="ECO:0007669"/>
    <property type="project" value="UniProtKB-KW"/>
</dbReference>
<dbReference type="GO" id="GO:0015074">
    <property type="term" value="P:DNA integration"/>
    <property type="evidence" value="ECO:0007669"/>
    <property type="project" value="InterPro"/>
</dbReference>
<dbReference type="GO" id="GO:0008270">
    <property type="term" value="F:zinc ion binding"/>
    <property type="evidence" value="ECO:0007669"/>
    <property type="project" value="InterPro"/>
</dbReference>
<gene>
    <name evidence="4" type="ORF">KSP39_PZI015880</name>
</gene>
<feature type="domain" description="Integrase catalytic" evidence="3">
    <location>
        <begin position="507"/>
        <end position="673"/>
    </location>
</feature>
<evidence type="ECO:0000256" key="2">
    <source>
        <dbReference type="SAM" id="MobiDB-lite"/>
    </source>
</evidence>